<dbReference type="GO" id="GO:0005096">
    <property type="term" value="F:GTPase activator activity"/>
    <property type="evidence" value="ECO:0007669"/>
    <property type="project" value="UniProtKB-KW"/>
</dbReference>
<dbReference type="Pfam" id="PF13516">
    <property type="entry name" value="LRR_6"/>
    <property type="match status" value="5"/>
</dbReference>
<comment type="caution">
    <text evidence="6">The sequence shown here is derived from an EMBL/GenBank/DDBJ whole genome shotgun (WGS) entry which is preliminary data.</text>
</comment>
<evidence type="ECO:0000256" key="5">
    <source>
        <dbReference type="SAM" id="Phobius"/>
    </source>
</evidence>
<gene>
    <name evidence="6" type="ORF">PGLA1383_LOCUS35161</name>
</gene>
<feature type="region of interest" description="Disordered" evidence="4">
    <location>
        <begin position="1"/>
        <end position="26"/>
    </location>
</feature>
<keyword evidence="2" id="KW-0433">Leucine-rich repeat</keyword>
<dbReference type="GO" id="GO:0005634">
    <property type="term" value="C:nucleus"/>
    <property type="evidence" value="ECO:0007669"/>
    <property type="project" value="TreeGrafter"/>
</dbReference>
<proteinExistence type="predicted"/>
<feature type="compositionally biased region" description="Acidic residues" evidence="4">
    <location>
        <begin position="1419"/>
        <end position="1430"/>
    </location>
</feature>
<dbReference type="InterPro" id="IPR032675">
    <property type="entry name" value="LRR_dom_sf"/>
</dbReference>
<accession>A0A813FXK0</accession>
<dbReference type="OrthoDB" id="120976at2759"/>
<keyword evidence="3" id="KW-0677">Repeat</keyword>
<feature type="region of interest" description="Disordered" evidence="4">
    <location>
        <begin position="515"/>
        <end position="542"/>
    </location>
</feature>
<evidence type="ECO:0000256" key="2">
    <source>
        <dbReference type="ARBA" id="ARBA00022614"/>
    </source>
</evidence>
<protein>
    <submittedName>
        <fullName evidence="6">Uncharacterized protein</fullName>
    </submittedName>
</protein>
<keyword evidence="5" id="KW-0472">Membrane</keyword>
<dbReference type="InterPro" id="IPR027038">
    <property type="entry name" value="RanGap"/>
</dbReference>
<dbReference type="GO" id="GO:0048471">
    <property type="term" value="C:perinuclear region of cytoplasm"/>
    <property type="evidence" value="ECO:0007669"/>
    <property type="project" value="TreeGrafter"/>
</dbReference>
<keyword evidence="5" id="KW-1133">Transmembrane helix</keyword>
<feature type="transmembrane region" description="Helical" evidence="5">
    <location>
        <begin position="801"/>
        <end position="820"/>
    </location>
</feature>
<dbReference type="GO" id="GO:0006913">
    <property type="term" value="P:nucleocytoplasmic transport"/>
    <property type="evidence" value="ECO:0007669"/>
    <property type="project" value="TreeGrafter"/>
</dbReference>
<feature type="compositionally biased region" description="Basic and acidic residues" evidence="4">
    <location>
        <begin position="1437"/>
        <end position="1451"/>
    </location>
</feature>
<dbReference type="SUPFAM" id="SSF52047">
    <property type="entry name" value="RNI-like"/>
    <property type="match status" value="1"/>
</dbReference>
<dbReference type="Proteomes" id="UP000654075">
    <property type="component" value="Unassembled WGS sequence"/>
</dbReference>
<evidence type="ECO:0000256" key="1">
    <source>
        <dbReference type="ARBA" id="ARBA00022468"/>
    </source>
</evidence>
<dbReference type="SMART" id="SM00368">
    <property type="entry name" value="LRR_RI"/>
    <property type="match status" value="8"/>
</dbReference>
<keyword evidence="5" id="KW-0812">Transmembrane</keyword>
<feature type="transmembrane region" description="Helical" evidence="5">
    <location>
        <begin position="1096"/>
        <end position="1118"/>
    </location>
</feature>
<dbReference type="GO" id="GO:0005829">
    <property type="term" value="C:cytosol"/>
    <property type="evidence" value="ECO:0007669"/>
    <property type="project" value="TreeGrafter"/>
</dbReference>
<evidence type="ECO:0000313" key="7">
    <source>
        <dbReference type="Proteomes" id="UP000654075"/>
    </source>
</evidence>
<organism evidence="6 7">
    <name type="scientific">Polarella glacialis</name>
    <name type="common">Dinoflagellate</name>
    <dbReference type="NCBI Taxonomy" id="89957"/>
    <lineage>
        <taxon>Eukaryota</taxon>
        <taxon>Sar</taxon>
        <taxon>Alveolata</taxon>
        <taxon>Dinophyceae</taxon>
        <taxon>Suessiales</taxon>
        <taxon>Suessiaceae</taxon>
        <taxon>Polarella</taxon>
    </lineage>
</organism>
<dbReference type="GO" id="GO:0031267">
    <property type="term" value="F:small GTPase binding"/>
    <property type="evidence" value="ECO:0007669"/>
    <property type="project" value="TreeGrafter"/>
</dbReference>
<dbReference type="PANTHER" id="PTHR24113">
    <property type="entry name" value="RAN GTPASE-ACTIVATING PROTEIN 1"/>
    <property type="match status" value="1"/>
</dbReference>
<dbReference type="Gene3D" id="2.60.120.620">
    <property type="entry name" value="q2cbj1_9rhob like domain"/>
    <property type="match status" value="1"/>
</dbReference>
<feature type="transmembrane region" description="Helical" evidence="5">
    <location>
        <begin position="1042"/>
        <end position="1059"/>
    </location>
</feature>
<feature type="region of interest" description="Disordered" evidence="4">
    <location>
        <begin position="1419"/>
        <end position="1464"/>
    </location>
</feature>
<evidence type="ECO:0000256" key="3">
    <source>
        <dbReference type="ARBA" id="ARBA00022737"/>
    </source>
</evidence>
<dbReference type="PANTHER" id="PTHR24113:SF12">
    <property type="entry name" value="RAN GTPASE-ACTIVATING PROTEIN 1"/>
    <property type="match status" value="1"/>
</dbReference>
<sequence length="1905" mass="203644">MTWLPSDQHGGKRSRGQRASLVFPDVSGGTHGDDVREFDAWISSLGTDAFAEVEEVLAPGRQLGDQVVGRFAAALTSASLGLGTSSSSTATGRSALRLQHLDLSGNLLSDQGAVALAECMTSLREHVGWHVLRSLCLSSNHIGPDGAEAVAISFFPPGSSRGNAVRVYTLILSENPLGDEGVASVAAAIRIRQCRAALQLCDVGCGASGCDALVQCLPLLSELDLSNNTIPVAELTALANGLGPPLRSLGLAYVAPREGRSLFRSDTASVLSQAISRQVGAPPLVALSLAGNDLQDSGLRSLAEALSSGGCQMALQELDLASNRLRDGNLLAQILASAGGRGLLDLGLEANELGDLSLAALSAGLAMSPNMQRLRLARNRFGDAGAIALARTVSGRGPPPGEALRRGVNDQVRWLCALSGDRPEARTWSSGLQLDLSFNPISNDGAIAFACCSDFSLRRLNLYDTSIGPEGRAALEVAVRSRQDSVHAAALQAVAILSSALPSEEEEEAAFAEELLPTRLPDQLPPKSGSLDDKEAPGAASPQDFSQAALDYGSALVKELVKAVAVIARVPLGTMVAARLPSANATSGTQASDGGYMAVVVQGSQAAAVLPRVVWANSSSSDSLSIVMTVIGSNCSNETISKRYSSYLVGSKVSWAFGASASLAAAAVDVMLVYPWNGSIAALQVDLQGTDTEYPVLVRISSTALPKGTRCAYLGADGLWSQTGVREATVREVRNATGFNATGFNATGFNATGFWCASSHLSIFGAVLDLALDCTNANVLSVEGLQNLQLRSDWGGRPPAVLLWILLAFLSAALVAGVAADRQAAQKGLWRRDFFLTSMPPIVARSSSGDDGSLRSRCGSCATSCVPRCYPALLAAAAGFHKSTLESEKKLALAVLVCGVQHLLASRTRLDVKTLRSHVWGLGGWVQGSLAVAKSQVLASRVQDLEDEELHQAFYDYVTAGGTSAKGPLWTFLWRSWLVKAAFNPLAELSYLSVHVSAGKRAKLLADGLLGTLALSALLFSVNGSAVAARNPTACEAPRGSLSWLVLVALTSAALNALPRTLLYNLAVRSFQDDGGGDPRRRQQQLLRSRSADVRFWLVGGLLSCLHLLIILCFLAQLGEAEEWKWLFSFSFVLASSLLLGPGLCAACLATTTQLAVARHPELARHPPLSLGVDLSLCEKVEQVVEGPSEWLHEEDLTGIGSVAKSCGPDAQKVEELAGRAISVGHLLEFYEMLCRKVMPHFDPKQSTTHDVVRCAIIPLSLPWRSGGLRTCSIRISIFGLRHMVLLGRFFAAHLLHPHSKCDDEVASSRPLLRCSFGVRGPSGHRKFSGGCSAAIMAGGSGAADAGSLAWNYEGFADEFSLPGDSLEFEVSSEGGLVIGSTSLESAELRVGGCFFGELPMQPPSLGVLEVHVEVIDDDEDDADDVDENQEPLTTHESGRIQVKQEEEPKNDWSSSDEQSKAAHNVPTLEYRDPIFLQKDGFVSRELPDIHHKICTLVAEVDCSHWMMLAGCRKEVGVGVNPQCVEFHEYGQHANARRSCDDHYDSGSLITVDIMLSRTSDFEGWHFQTSAMKGVGARERKTSCHDFAQGDAILFASHRHHSVATVTSGTRCVLILDGPQYKKTQQHPRRDACVVGRAYASVVNCDRPLLAGKMVTHNWANTFSHLLAAVLADALGLETFDVVLGLLLSGQFEELRERLRAKGGLDLSYWVCAFSVNQHAGICDKPPSADSSGVPIQPCSCSTAKYLSGSLCEMNKFDEMMAFLKHANRLRRRQLRKLLTEEAAINMKRFGQVVALDVNFELLSRVWCVAELVEAHRLHLPQALMIHSAASRERCLQKLRHLDVREAEASFAADKELILGKIDDVDIFNEQLKGLLLGQLNLFLKGADSLVLAACRDTVIQVLAF</sequence>
<reference evidence="6" key="1">
    <citation type="submission" date="2021-02" db="EMBL/GenBank/DDBJ databases">
        <authorList>
            <person name="Dougan E. K."/>
            <person name="Rhodes N."/>
            <person name="Thang M."/>
            <person name="Chan C."/>
        </authorList>
    </citation>
    <scope>NUCLEOTIDE SEQUENCE</scope>
</reference>
<feature type="transmembrane region" description="Helical" evidence="5">
    <location>
        <begin position="1004"/>
        <end position="1022"/>
    </location>
</feature>
<name>A0A813FXK0_POLGL</name>
<keyword evidence="1" id="KW-0343">GTPase activation</keyword>
<evidence type="ECO:0000313" key="6">
    <source>
        <dbReference type="EMBL" id="CAE8617500.1"/>
    </source>
</evidence>
<dbReference type="Gene3D" id="3.80.10.10">
    <property type="entry name" value="Ribonuclease Inhibitor"/>
    <property type="match status" value="3"/>
</dbReference>
<evidence type="ECO:0000256" key="4">
    <source>
        <dbReference type="SAM" id="MobiDB-lite"/>
    </source>
</evidence>
<dbReference type="InterPro" id="IPR001611">
    <property type="entry name" value="Leu-rich_rpt"/>
</dbReference>
<dbReference type="EMBL" id="CAJNNV010026181">
    <property type="protein sequence ID" value="CAE8617500.1"/>
    <property type="molecule type" value="Genomic_DNA"/>
</dbReference>
<keyword evidence="7" id="KW-1185">Reference proteome</keyword>